<name>A0A8H6A631_PETAA</name>
<feature type="transmembrane region" description="Helical" evidence="8">
    <location>
        <begin position="125"/>
        <end position="149"/>
    </location>
</feature>
<feature type="transmembrane region" description="Helical" evidence="8">
    <location>
        <begin position="283"/>
        <end position="306"/>
    </location>
</feature>
<dbReference type="FunFam" id="1.20.1250.20:FF:000090">
    <property type="entry name" value="MFS sugar transporter, putative"/>
    <property type="match status" value="1"/>
</dbReference>
<dbReference type="NCBIfam" id="TIGR00879">
    <property type="entry name" value="SP"/>
    <property type="match status" value="1"/>
</dbReference>
<comment type="subcellular location">
    <subcellularLocation>
        <location evidence="1">Membrane</location>
        <topology evidence="1">Multi-pass membrane protein</topology>
    </subcellularLocation>
</comment>
<dbReference type="SUPFAM" id="SSF103473">
    <property type="entry name" value="MFS general substrate transporter"/>
    <property type="match status" value="1"/>
</dbReference>
<evidence type="ECO:0000256" key="6">
    <source>
        <dbReference type="ARBA" id="ARBA00023136"/>
    </source>
</evidence>
<dbReference type="Proteomes" id="UP000541154">
    <property type="component" value="Unassembled WGS sequence"/>
</dbReference>
<feature type="transmembrane region" description="Helical" evidence="8">
    <location>
        <begin position="161"/>
        <end position="179"/>
    </location>
</feature>
<reference evidence="10 11" key="1">
    <citation type="submission" date="2019-04" db="EMBL/GenBank/DDBJ databases">
        <title>Aspergillus burnettii sp. nov., novel species from soil in southeast Queensland.</title>
        <authorList>
            <person name="Gilchrist C.L.M."/>
            <person name="Pitt J.I."/>
            <person name="Lange L."/>
            <person name="Lacey H.J."/>
            <person name="Vuong D."/>
            <person name="Midgley D.J."/>
            <person name="Greenfield P."/>
            <person name="Bradbury M."/>
            <person name="Lacey E."/>
            <person name="Busk P.K."/>
            <person name="Pilgaard B."/>
            <person name="Chooi Y.H."/>
            <person name="Piggott A.M."/>
        </authorList>
    </citation>
    <scope>NUCLEOTIDE SEQUENCE [LARGE SCALE GENOMIC DNA]</scope>
    <source>
        <strain evidence="10 11">FRR 5400</strain>
    </source>
</reference>
<dbReference type="GO" id="GO:0016020">
    <property type="term" value="C:membrane"/>
    <property type="evidence" value="ECO:0007669"/>
    <property type="project" value="UniProtKB-SubCell"/>
</dbReference>
<evidence type="ECO:0000313" key="10">
    <source>
        <dbReference type="EMBL" id="KAF5861714.1"/>
    </source>
</evidence>
<keyword evidence="11" id="KW-1185">Reference proteome</keyword>
<dbReference type="InterPro" id="IPR036259">
    <property type="entry name" value="MFS_trans_sf"/>
</dbReference>
<feature type="transmembrane region" description="Helical" evidence="8">
    <location>
        <begin position="101"/>
        <end position="119"/>
    </location>
</feature>
<dbReference type="EMBL" id="SPNV01000092">
    <property type="protein sequence ID" value="KAF5861714.1"/>
    <property type="molecule type" value="Genomic_DNA"/>
</dbReference>
<dbReference type="AlphaFoldDB" id="A0A8H6A631"/>
<dbReference type="InterPro" id="IPR003663">
    <property type="entry name" value="Sugar/inositol_transpt"/>
</dbReference>
<gene>
    <name evidence="10" type="ORF">ETB97_012665</name>
</gene>
<dbReference type="GO" id="GO:0005351">
    <property type="term" value="F:carbohydrate:proton symporter activity"/>
    <property type="evidence" value="ECO:0007669"/>
    <property type="project" value="TreeGrafter"/>
</dbReference>
<accession>A0A8H6A631</accession>
<evidence type="ECO:0000256" key="4">
    <source>
        <dbReference type="ARBA" id="ARBA00022692"/>
    </source>
</evidence>
<dbReference type="InterPro" id="IPR050360">
    <property type="entry name" value="MFS_Sugar_Transporters"/>
</dbReference>
<keyword evidence="5 8" id="KW-1133">Transmembrane helix</keyword>
<proteinExistence type="inferred from homology"/>
<dbReference type="Pfam" id="PF00083">
    <property type="entry name" value="Sugar_tr"/>
    <property type="match status" value="1"/>
</dbReference>
<dbReference type="PANTHER" id="PTHR48022:SF4">
    <property type="entry name" value="MAJOR FACILITATOR SUPERFAMILY (MFS) PROFILE DOMAIN-CONTAINING PROTEIN-RELATED"/>
    <property type="match status" value="1"/>
</dbReference>
<protein>
    <recommendedName>
        <fullName evidence="9">Major facilitator superfamily (MFS) profile domain-containing protein</fullName>
    </recommendedName>
</protein>
<evidence type="ECO:0000256" key="3">
    <source>
        <dbReference type="ARBA" id="ARBA00022448"/>
    </source>
</evidence>
<evidence type="ECO:0000256" key="8">
    <source>
        <dbReference type="SAM" id="Phobius"/>
    </source>
</evidence>
<organism evidence="10 11">
    <name type="scientific">Petromyces alliaceus</name>
    <name type="common">Aspergillus alliaceus</name>
    <dbReference type="NCBI Taxonomy" id="209559"/>
    <lineage>
        <taxon>Eukaryota</taxon>
        <taxon>Fungi</taxon>
        <taxon>Dikarya</taxon>
        <taxon>Ascomycota</taxon>
        <taxon>Pezizomycotina</taxon>
        <taxon>Eurotiomycetes</taxon>
        <taxon>Eurotiomycetidae</taxon>
        <taxon>Eurotiales</taxon>
        <taxon>Aspergillaceae</taxon>
        <taxon>Aspergillus</taxon>
        <taxon>Aspergillus subgen. Circumdati</taxon>
    </lineage>
</organism>
<dbReference type="PROSITE" id="PS00217">
    <property type="entry name" value="SUGAR_TRANSPORT_2"/>
    <property type="match status" value="1"/>
</dbReference>
<dbReference type="InterPro" id="IPR020846">
    <property type="entry name" value="MFS_dom"/>
</dbReference>
<dbReference type="Gene3D" id="1.20.1250.20">
    <property type="entry name" value="MFS general substrate transporter like domains"/>
    <property type="match status" value="1"/>
</dbReference>
<dbReference type="PANTHER" id="PTHR48022">
    <property type="entry name" value="PLASTIDIC GLUCOSE TRANSPORTER 4"/>
    <property type="match status" value="1"/>
</dbReference>
<dbReference type="InterPro" id="IPR005829">
    <property type="entry name" value="Sugar_transporter_CS"/>
</dbReference>
<evidence type="ECO:0000313" key="11">
    <source>
        <dbReference type="Proteomes" id="UP000541154"/>
    </source>
</evidence>
<comment type="similarity">
    <text evidence="2 7">Belongs to the major facilitator superfamily. Sugar transporter (TC 2.A.1.1) family.</text>
</comment>
<dbReference type="PRINTS" id="PR00171">
    <property type="entry name" value="SUGRTRNSPORT"/>
</dbReference>
<evidence type="ECO:0000256" key="1">
    <source>
        <dbReference type="ARBA" id="ARBA00004141"/>
    </source>
</evidence>
<dbReference type="PROSITE" id="PS00216">
    <property type="entry name" value="SUGAR_TRANSPORT_1"/>
    <property type="match status" value="1"/>
</dbReference>
<dbReference type="PROSITE" id="PS50850">
    <property type="entry name" value="MFS"/>
    <property type="match status" value="1"/>
</dbReference>
<evidence type="ECO:0000259" key="9">
    <source>
        <dbReference type="PROSITE" id="PS50850"/>
    </source>
</evidence>
<comment type="caution">
    <text evidence="10">The sequence shown here is derived from an EMBL/GenBank/DDBJ whole genome shotgun (WGS) entry which is preliminary data.</text>
</comment>
<evidence type="ECO:0000256" key="2">
    <source>
        <dbReference type="ARBA" id="ARBA00010992"/>
    </source>
</evidence>
<keyword evidence="6 8" id="KW-0472">Membrane</keyword>
<feature type="transmembrane region" description="Helical" evidence="8">
    <location>
        <begin position="318"/>
        <end position="341"/>
    </location>
</feature>
<dbReference type="InterPro" id="IPR005828">
    <property type="entry name" value="MFS_sugar_transport-like"/>
</dbReference>
<feature type="transmembrane region" description="Helical" evidence="8">
    <location>
        <begin position="348"/>
        <end position="368"/>
    </location>
</feature>
<keyword evidence="4 8" id="KW-0812">Transmembrane</keyword>
<evidence type="ECO:0000256" key="7">
    <source>
        <dbReference type="RuleBase" id="RU003346"/>
    </source>
</evidence>
<feature type="transmembrane region" description="Helical" evidence="8">
    <location>
        <begin position="12"/>
        <end position="37"/>
    </location>
</feature>
<feature type="transmembrane region" description="Helical" evidence="8">
    <location>
        <begin position="199"/>
        <end position="216"/>
    </location>
</feature>
<sequence length="508" mass="56342">MGKTLGLVRAYYTVALACTGSFLFAYDTGIIGGVLTLKSFQNSFRYTAKQKSTINSNSNSLLQAGGGLLQALFAFTPTDGHKAFFACFFVWPFTARFGRRWSIVLASAIFCVGAIIQVTPTRSVAAFYVARVVSGIGVGMATVIVPMYTSEMAPRSIRGRLGSFFQGFFVLGVFFSYWIDYAVEKHIPSTSDNQWQIPIGLQLIPGGVLGFGILFLKESVRWLAKKGRHEEAMQSLVWIRGGETDEVRAEMMEILEGIEAENLATEGVTWQEILRVPANLHRMCIAITIQIGVQITGNTSLAYYAPQIFQAVGAGDNSLFVSGFFGVAKVISCWFFLLFLVERIGRRWSLIIGAFLMGSLMLIVGILSKLFPPEPDAASISPAGIASILMVYLEAMCYNMSWGPVPWLYMSEIFPTRIREPGIAVGTATQWLFNFVFSQATPHALDSMGWGMFLMFCVFNWILVLYAWFFIKETTGKSLEEMEEVFNSSVGIATKRHDETNRSRISSE</sequence>
<feature type="transmembrane region" description="Helical" evidence="8">
    <location>
        <begin position="450"/>
        <end position="471"/>
    </location>
</feature>
<evidence type="ECO:0000256" key="5">
    <source>
        <dbReference type="ARBA" id="ARBA00022989"/>
    </source>
</evidence>
<keyword evidence="3 7" id="KW-0813">Transport</keyword>
<feature type="domain" description="Major facilitator superfamily (MFS) profile" evidence="9">
    <location>
        <begin position="13"/>
        <end position="475"/>
    </location>
</feature>